<dbReference type="InterPro" id="IPR036641">
    <property type="entry name" value="HPT_dom_sf"/>
</dbReference>
<evidence type="ECO:0000313" key="1">
    <source>
        <dbReference type="EMBL" id="SDA90454.1"/>
    </source>
</evidence>
<sequence length="114" mass="13346">MNSYYPELNQRILEMAEGDEEFRMELTSAIYNGLIELQSKYAEGLKEKDEVIIQQIRHKIKPTLMMFEFSGLAEALNEGKVILESQGFGFQFEQHFQKFLHQVELAISEVDRLK</sequence>
<dbReference type="RefSeq" id="WP_092732203.1">
    <property type="nucleotide sequence ID" value="NZ_FMXE01000027.1"/>
</dbReference>
<accession>A0A1G5Z6V3</accession>
<dbReference type="GO" id="GO:0000160">
    <property type="term" value="P:phosphorelay signal transduction system"/>
    <property type="evidence" value="ECO:0007669"/>
    <property type="project" value="InterPro"/>
</dbReference>
<proteinExistence type="predicted"/>
<dbReference type="OrthoDB" id="7478530at2"/>
<dbReference type="AlphaFoldDB" id="A0A1G5Z6V3"/>
<keyword evidence="2" id="KW-1185">Reference proteome</keyword>
<dbReference type="EMBL" id="FMXE01000027">
    <property type="protein sequence ID" value="SDA90454.1"/>
    <property type="molecule type" value="Genomic_DNA"/>
</dbReference>
<reference evidence="2" key="1">
    <citation type="submission" date="2016-10" db="EMBL/GenBank/DDBJ databases">
        <authorList>
            <person name="Varghese N."/>
            <person name="Submissions S."/>
        </authorList>
    </citation>
    <scope>NUCLEOTIDE SEQUENCE [LARGE SCALE GENOMIC DNA]</scope>
    <source>
        <strain evidence="2">DSM 22703</strain>
    </source>
</reference>
<gene>
    <name evidence="1" type="ORF">SAMN03080617_03300</name>
</gene>
<organism evidence="1 2">
    <name type="scientific">Algoriphagus alkaliphilus</name>
    <dbReference type="NCBI Taxonomy" id="279824"/>
    <lineage>
        <taxon>Bacteria</taxon>
        <taxon>Pseudomonadati</taxon>
        <taxon>Bacteroidota</taxon>
        <taxon>Cytophagia</taxon>
        <taxon>Cytophagales</taxon>
        <taxon>Cyclobacteriaceae</taxon>
        <taxon>Algoriphagus</taxon>
    </lineage>
</organism>
<evidence type="ECO:0008006" key="3">
    <source>
        <dbReference type="Google" id="ProtNLM"/>
    </source>
</evidence>
<dbReference type="Proteomes" id="UP000198756">
    <property type="component" value="Unassembled WGS sequence"/>
</dbReference>
<name>A0A1G5Z6V3_9BACT</name>
<dbReference type="STRING" id="279824.SAMN03080617_03300"/>
<dbReference type="SUPFAM" id="SSF47226">
    <property type="entry name" value="Histidine-containing phosphotransfer domain, HPT domain"/>
    <property type="match status" value="1"/>
</dbReference>
<protein>
    <recommendedName>
        <fullName evidence="3">HPt domain-containing protein</fullName>
    </recommendedName>
</protein>
<evidence type="ECO:0000313" key="2">
    <source>
        <dbReference type="Proteomes" id="UP000198756"/>
    </source>
</evidence>